<dbReference type="EMBL" id="MHUT01000005">
    <property type="protein sequence ID" value="OHA81703.1"/>
    <property type="molecule type" value="Genomic_DNA"/>
</dbReference>
<dbReference type="Gene3D" id="1.20.1260.30">
    <property type="match status" value="1"/>
</dbReference>
<evidence type="ECO:0000259" key="11">
    <source>
        <dbReference type="Pfam" id="PF01420"/>
    </source>
</evidence>
<dbReference type="Pfam" id="PF01420">
    <property type="entry name" value="Methylase_S"/>
    <property type="match status" value="2"/>
</dbReference>
<keyword evidence="5" id="KW-0808">Transferase</keyword>
<comment type="caution">
    <text evidence="13">The sequence shown here is derived from an EMBL/GenBank/DDBJ whole genome shotgun (WGS) entry which is preliminary data.</text>
</comment>
<evidence type="ECO:0000259" key="12">
    <source>
        <dbReference type="Pfam" id="PF02384"/>
    </source>
</evidence>
<keyword evidence="8" id="KW-0238">DNA-binding</keyword>
<dbReference type="InterPro" id="IPR044946">
    <property type="entry name" value="Restrct_endonuc_typeI_TRD_sf"/>
</dbReference>
<evidence type="ECO:0000256" key="8">
    <source>
        <dbReference type="ARBA" id="ARBA00023125"/>
    </source>
</evidence>
<evidence type="ECO:0000256" key="5">
    <source>
        <dbReference type="ARBA" id="ARBA00022679"/>
    </source>
</evidence>
<dbReference type="CDD" id="cd02440">
    <property type="entry name" value="AdoMet_MTases"/>
    <property type="match status" value="1"/>
</dbReference>
<keyword evidence="7" id="KW-0680">Restriction system</keyword>
<dbReference type="SUPFAM" id="SSF53335">
    <property type="entry name" value="S-adenosyl-L-methionine-dependent methyltransferases"/>
    <property type="match status" value="1"/>
</dbReference>
<dbReference type="InterPro" id="IPR000055">
    <property type="entry name" value="Restrct_endonuc_typeI_TRD"/>
</dbReference>
<dbReference type="GO" id="GO:0003677">
    <property type="term" value="F:DNA binding"/>
    <property type="evidence" value="ECO:0007669"/>
    <property type="project" value="UniProtKB-KW"/>
</dbReference>
<dbReference type="Gene3D" id="3.90.220.20">
    <property type="entry name" value="DNA methylase specificity domains"/>
    <property type="match status" value="2"/>
</dbReference>
<name>A0A1G2S9B3_9BACT</name>
<protein>
    <recommendedName>
        <fullName evidence="3">site-specific DNA-methyltransferase (adenine-specific)</fullName>
        <ecNumber evidence="3">2.1.1.72</ecNumber>
    </recommendedName>
</protein>
<dbReference type="GO" id="GO:0032259">
    <property type="term" value="P:methylation"/>
    <property type="evidence" value="ECO:0007669"/>
    <property type="project" value="UniProtKB-KW"/>
</dbReference>
<evidence type="ECO:0000256" key="2">
    <source>
        <dbReference type="ARBA" id="ARBA00010923"/>
    </source>
</evidence>
<dbReference type="InterPro" id="IPR038333">
    <property type="entry name" value="T1MK-like_N_sf"/>
</dbReference>
<evidence type="ECO:0000256" key="9">
    <source>
        <dbReference type="ARBA" id="ARBA00047942"/>
    </source>
</evidence>
<dbReference type="Gene3D" id="1.10.287.1120">
    <property type="entry name" value="Bipartite methylase S protein"/>
    <property type="match status" value="1"/>
</dbReference>
<dbReference type="InterPro" id="IPR051537">
    <property type="entry name" value="DNA_Adenine_Mtase"/>
</dbReference>
<evidence type="ECO:0000313" key="13">
    <source>
        <dbReference type="EMBL" id="OHA81703.1"/>
    </source>
</evidence>
<dbReference type="InterPro" id="IPR002052">
    <property type="entry name" value="DNA_methylase_N6_adenine_CS"/>
</dbReference>
<dbReference type="InterPro" id="IPR029063">
    <property type="entry name" value="SAM-dependent_MTases_sf"/>
</dbReference>
<evidence type="ECO:0000256" key="7">
    <source>
        <dbReference type="ARBA" id="ARBA00022747"/>
    </source>
</evidence>
<evidence type="ECO:0000256" key="10">
    <source>
        <dbReference type="SAM" id="MobiDB-lite"/>
    </source>
</evidence>
<feature type="region of interest" description="Disordered" evidence="10">
    <location>
        <begin position="198"/>
        <end position="217"/>
    </location>
</feature>
<organism evidence="13 14">
    <name type="scientific">Candidatus Yonathbacteria bacterium RIFCSPHIGHO2_02_FULL_44_14</name>
    <dbReference type="NCBI Taxonomy" id="1802724"/>
    <lineage>
        <taxon>Bacteria</taxon>
        <taxon>Candidatus Yonathiibacteriota</taxon>
    </lineage>
</organism>
<dbReference type="PROSITE" id="PS00092">
    <property type="entry name" value="N6_MTASE"/>
    <property type="match status" value="1"/>
</dbReference>
<dbReference type="AlphaFoldDB" id="A0A1G2S9B3"/>
<dbReference type="GO" id="GO:0008170">
    <property type="term" value="F:N-methyltransferase activity"/>
    <property type="evidence" value="ECO:0007669"/>
    <property type="project" value="InterPro"/>
</dbReference>
<comment type="catalytic activity">
    <reaction evidence="9">
        <text>a 2'-deoxyadenosine in DNA + S-adenosyl-L-methionine = an N(6)-methyl-2'-deoxyadenosine in DNA + S-adenosyl-L-homocysteine + H(+)</text>
        <dbReference type="Rhea" id="RHEA:15197"/>
        <dbReference type="Rhea" id="RHEA-COMP:12418"/>
        <dbReference type="Rhea" id="RHEA-COMP:12419"/>
        <dbReference type="ChEBI" id="CHEBI:15378"/>
        <dbReference type="ChEBI" id="CHEBI:57856"/>
        <dbReference type="ChEBI" id="CHEBI:59789"/>
        <dbReference type="ChEBI" id="CHEBI:90615"/>
        <dbReference type="ChEBI" id="CHEBI:90616"/>
        <dbReference type="EC" id="2.1.1.72"/>
    </reaction>
</comment>
<feature type="domain" description="Type I restriction modification DNA specificity" evidence="11">
    <location>
        <begin position="454"/>
        <end position="618"/>
    </location>
</feature>
<feature type="domain" description="DNA methylase adenine-specific" evidence="12">
    <location>
        <begin position="132"/>
        <end position="448"/>
    </location>
</feature>
<dbReference type="GO" id="GO:0009307">
    <property type="term" value="P:DNA restriction-modification system"/>
    <property type="evidence" value="ECO:0007669"/>
    <property type="project" value="UniProtKB-KW"/>
</dbReference>
<dbReference type="GO" id="GO:0009007">
    <property type="term" value="F:site-specific DNA-methyltransferase (adenine-specific) activity"/>
    <property type="evidence" value="ECO:0007669"/>
    <property type="project" value="UniProtKB-EC"/>
</dbReference>
<accession>A0A1G2S9B3</accession>
<dbReference type="EC" id="2.1.1.72" evidence="3"/>
<dbReference type="Proteomes" id="UP000179118">
    <property type="component" value="Unassembled WGS sequence"/>
</dbReference>
<dbReference type="InterPro" id="IPR003356">
    <property type="entry name" value="DNA_methylase_A-5"/>
</dbReference>
<comment type="similarity">
    <text evidence="2">Belongs to the type-I restriction system S methylase family.</text>
</comment>
<reference evidence="13 14" key="1">
    <citation type="journal article" date="2016" name="Nat. Commun.">
        <title>Thousands of microbial genomes shed light on interconnected biogeochemical processes in an aquifer system.</title>
        <authorList>
            <person name="Anantharaman K."/>
            <person name="Brown C.T."/>
            <person name="Hug L.A."/>
            <person name="Sharon I."/>
            <person name="Castelle C.J."/>
            <person name="Probst A.J."/>
            <person name="Thomas B.C."/>
            <person name="Singh A."/>
            <person name="Wilkins M.J."/>
            <person name="Karaoz U."/>
            <person name="Brodie E.L."/>
            <person name="Williams K.H."/>
            <person name="Hubbard S.S."/>
            <person name="Banfield J.F."/>
        </authorList>
    </citation>
    <scope>NUCLEOTIDE SEQUENCE [LARGE SCALE GENOMIC DNA]</scope>
</reference>
<gene>
    <name evidence="13" type="ORF">A3D51_03905</name>
</gene>
<proteinExistence type="inferred from homology"/>
<keyword evidence="6" id="KW-0949">S-adenosyl-L-methionine</keyword>
<feature type="domain" description="Type I restriction modification DNA specificity" evidence="11">
    <location>
        <begin position="636"/>
        <end position="794"/>
    </location>
</feature>
<comment type="similarity">
    <text evidence="1">Belongs to the N(4)/N(6)-methyltransferase family.</text>
</comment>
<evidence type="ECO:0000256" key="3">
    <source>
        <dbReference type="ARBA" id="ARBA00011900"/>
    </source>
</evidence>
<evidence type="ECO:0000256" key="1">
    <source>
        <dbReference type="ARBA" id="ARBA00006594"/>
    </source>
</evidence>
<keyword evidence="4 13" id="KW-0489">Methyltransferase</keyword>
<dbReference type="PANTHER" id="PTHR42933:SF3">
    <property type="entry name" value="TYPE I RESTRICTION ENZYME MJAVIII METHYLASE SUBUNIT"/>
    <property type="match status" value="1"/>
</dbReference>
<dbReference type="PANTHER" id="PTHR42933">
    <property type="entry name" value="SLR6095 PROTEIN"/>
    <property type="match status" value="1"/>
</dbReference>
<dbReference type="PRINTS" id="PR00507">
    <property type="entry name" value="N12N6MTFRASE"/>
</dbReference>
<dbReference type="Pfam" id="PF02384">
    <property type="entry name" value="N6_Mtase"/>
    <property type="match status" value="1"/>
</dbReference>
<evidence type="ECO:0000313" key="14">
    <source>
        <dbReference type="Proteomes" id="UP000179118"/>
    </source>
</evidence>
<sequence length="823" mass="92337">MNTEIKRHIDAARQVLVGVVPNPTSQIDQITNALIYKFMDDMDQSAIKQGGEPSFFVKELKDYAWTRLMDTRIGNQERMNIYSEALVKFSESKQLPTLFREIFKSAFLPYRSPEVLGLFLKEISYFDYSHPEELGNAYEYLLSIMSSQGDAGQFRTPRHIIDFMVAVVNPTMEDKVLDPACGTGGFLVSAYNHIMEQHDGKNPNGTKNNEKPLTPDQRKNLMGNFEGYDVDPGMVRIAQVNMYLHQFKNPKIVQYDTLSMEERWGDKFSVILANPPFMSPKGGVSTHSKFSIQSTRSEVLFVDYIMNHLRPQGRAGIIVPEGIIFQSGKGHTQLRKNLVEDGLCAVVSLPSGVFQPYSGVKTSILLFDNEVAKKSKEILFVKIENDGFDLGATKRPSNKNDLPEALEILSKWKKGDKIESKLAVHVEKSKIAENGDYNLSGDRYRVATDFSNAKWPMVELGEICDLQSGSRDKGGAVDNGVYSIGGEQISADNAIRFEKMKYITEAHFSEMRKGILSKGDVLMVKDGATTGKMGYWDFDHRAAVNEHVFIFRAKEQILPKYLYGSLMSASFQDELKPYIKGIIGGISLEIKKIKIPLPPLEIQEQIVAELDGYAGIIAGAKQITQNWKPKIDIAPEWEKVKIESITTLVRGSSPRPQGDERYYGGTIPRLMVSDVTRDGMYVTPQIDFLTDEGAKLSRPMKKGDVVMAVSGNPGLPSILSVDACIHDGFVGFRELSPNLLPEFLYFVFLHQKESNNLQSAGAVFKNLTTDQIKQFVIPLPPLAIQKQIVEKIEAERTLVESSKKLIAIYEQKTKDTLAKLWNE</sequence>
<evidence type="ECO:0000256" key="6">
    <source>
        <dbReference type="ARBA" id="ARBA00022691"/>
    </source>
</evidence>
<dbReference type="Gene3D" id="3.40.50.150">
    <property type="entry name" value="Vaccinia Virus protein VP39"/>
    <property type="match status" value="1"/>
</dbReference>
<dbReference type="CDD" id="cd17283">
    <property type="entry name" value="RMtype1_S_Hpy180ORF7835P_TRD2-CR2_like"/>
    <property type="match status" value="1"/>
</dbReference>
<dbReference type="SUPFAM" id="SSF116734">
    <property type="entry name" value="DNA methylase specificity domain"/>
    <property type="match status" value="2"/>
</dbReference>
<evidence type="ECO:0000256" key="4">
    <source>
        <dbReference type="ARBA" id="ARBA00022603"/>
    </source>
</evidence>